<evidence type="ECO:0000313" key="5">
    <source>
        <dbReference type="Proteomes" id="UP000185487"/>
    </source>
</evidence>
<protein>
    <recommendedName>
        <fullName evidence="7">Lipoprotein</fullName>
    </recommendedName>
</protein>
<feature type="compositionally biased region" description="Gly residues" evidence="1">
    <location>
        <begin position="82"/>
        <end position="92"/>
    </location>
</feature>
<evidence type="ECO:0000313" key="4">
    <source>
        <dbReference type="EMBL" id="SFG50745.1"/>
    </source>
</evidence>
<feature type="chain" id="PRO_5042039140" description="Lipoprotein" evidence="2">
    <location>
        <begin position="22"/>
        <end position="98"/>
    </location>
</feature>
<evidence type="ECO:0000256" key="2">
    <source>
        <dbReference type="SAM" id="SignalP"/>
    </source>
</evidence>
<dbReference type="KEGG" id="mphy:MCBMB27_01035"/>
<organism evidence="4 6">
    <name type="scientific">Methylobacterium phyllosphaerae</name>
    <dbReference type="NCBI Taxonomy" id="418223"/>
    <lineage>
        <taxon>Bacteria</taxon>
        <taxon>Pseudomonadati</taxon>
        <taxon>Pseudomonadota</taxon>
        <taxon>Alphaproteobacteria</taxon>
        <taxon>Hyphomicrobiales</taxon>
        <taxon>Methylobacteriaceae</taxon>
        <taxon>Methylobacterium</taxon>
    </lineage>
</organism>
<evidence type="ECO:0008006" key="7">
    <source>
        <dbReference type="Google" id="ProtNLM"/>
    </source>
</evidence>
<dbReference type="Proteomes" id="UP000185487">
    <property type="component" value="Chromosome"/>
</dbReference>
<name>A0AAE8HPH4_9HYPH</name>
<reference evidence="4 6" key="2">
    <citation type="submission" date="2016-10" db="EMBL/GenBank/DDBJ databases">
        <authorList>
            <person name="Varghese N."/>
            <person name="Submissions S."/>
        </authorList>
    </citation>
    <scope>NUCLEOTIDE SEQUENCE [LARGE SCALE GENOMIC DNA]</scope>
    <source>
        <strain evidence="4 6">CBMB27</strain>
    </source>
</reference>
<dbReference type="Proteomes" id="UP000199140">
    <property type="component" value="Unassembled WGS sequence"/>
</dbReference>
<evidence type="ECO:0000313" key="6">
    <source>
        <dbReference type="Proteomes" id="UP000199140"/>
    </source>
</evidence>
<dbReference type="EMBL" id="CP015367">
    <property type="protein sequence ID" value="APT30326.1"/>
    <property type="molecule type" value="Genomic_DNA"/>
</dbReference>
<dbReference type="RefSeq" id="WP_075379969.1">
    <property type="nucleotide sequence ID" value="NZ_CP015367.1"/>
</dbReference>
<evidence type="ECO:0000256" key="1">
    <source>
        <dbReference type="SAM" id="MobiDB-lite"/>
    </source>
</evidence>
<dbReference type="AlphaFoldDB" id="A0AAE8HPH4"/>
<reference evidence="3 5" key="1">
    <citation type="submission" date="2016-04" db="EMBL/GenBank/DDBJ databases">
        <title>Complete genome sequencing and analysis of CBMB27, Methylobacterium phyllosphaerae isolated from leaf tissues of rice (Oryza sativa L.).</title>
        <authorList>
            <person name="Lee Y."/>
            <person name="Hwangbo K."/>
            <person name="Chung H."/>
            <person name="Yoo J."/>
            <person name="Kim K.Y."/>
            <person name="Sa T.M."/>
            <person name="Um Y."/>
            <person name="Madhaiyan M."/>
        </authorList>
    </citation>
    <scope>NUCLEOTIDE SEQUENCE [LARGE SCALE GENOMIC DNA]</scope>
    <source>
        <strain evidence="3 5">CBMB27</strain>
    </source>
</reference>
<feature type="region of interest" description="Disordered" evidence="1">
    <location>
        <begin position="20"/>
        <end position="98"/>
    </location>
</feature>
<evidence type="ECO:0000313" key="3">
    <source>
        <dbReference type="EMBL" id="APT30326.1"/>
    </source>
</evidence>
<accession>A0AAE8HPH4</accession>
<feature type="compositionally biased region" description="Low complexity" evidence="1">
    <location>
        <begin position="46"/>
        <end position="59"/>
    </location>
</feature>
<keyword evidence="2" id="KW-0732">Signal</keyword>
<keyword evidence="5" id="KW-1185">Reference proteome</keyword>
<dbReference type="EMBL" id="FOPK01000004">
    <property type="protein sequence ID" value="SFG50745.1"/>
    <property type="molecule type" value="Genomic_DNA"/>
</dbReference>
<feature type="signal peptide" evidence="2">
    <location>
        <begin position="1"/>
        <end position="21"/>
    </location>
</feature>
<gene>
    <name evidence="3" type="ORF">MCBMB27_01035</name>
    <name evidence="4" type="ORF">SAMN05192567_104124</name>
</gene>
<sequence>MKTLISLTVAGLLATGAAATAAENTGPRMQGSPNPAGYTGKDETGKGATTGTTTGTTTGSPGSEMPQQDGRMKGPPNAAGFQPGGDKAGGAAGAPDRR</sequence>
<proteinExistence type="predicted"/>